<dbReference type="InterPro" id="IPR018060">
    <property type="entry name" value="HTH_AraC"/>
</dbReference>
<sequence length="223" mass="25070">MAIAYGHSIDAEPHKHPLWQVCLPSADSLLNEQSLKGGAVIKPNEIHQLSMPNGWVILAEPESLLGEAISELPMRLPFVNADARLEILFEQLGEFPELVSAMKNNPYHCRDERLARLLERLNRCFGVDCMKPEAWRAKEVAEWLALSESRFLHVVKAELGIAWRPYLLWRRLICAIETIKRGKSATEAAHLAGFSDSAHLSRTIKSTFGMTGTQLLSSFQDLN</sequence>
<dbReference type="InterPro" id="IPR050204">
    <property type="entry name" value="AraC_XylS_family_regulators"/>
</dbReference>
<evidence type="ECO:0000259" key="4">
    <source>
        <dbReference type="PROSITE" id="PS01124"/>
    </source>
</evidence>
<evidence type="ECO:0000256" key="2">
    <source>
        <dbReference type="ARBA" id="ARBA00023125"/>
    </source>
</evidence>
<gene>
    <name evidence="5" type="ORF">KO508_01965</name>
</gene>
<comment type="caution">
    <text evidence="5">The sequence shown here is derived from an EMBL/GenBank/DDBJ whole genome shotgun (WGS) entry which is preliminary data.</text>
</comment>
<evidence type="ECO:0000256" key="3">
    <source>
        <dbReference type="ARBA" id="ARBA00023163"/>
    </source>
</evidence>
<keyword evidence="2" id="KW-0238">DNA-binding</keyword>
<keyword evidence="1" id="KW-0805">Transcription regulation</keyword>
<keyword evidence="6" id="KW-1185">Reference proteome</keyword>
<dbReference type="Proteomes" id="UP000753376">
    <property type="component" value="Unassembled WGS sequence"/>
</dbReference>
<organism evidence="5 6">
    <name type="scientific">Marinobacter salexigens</name>
    <dbReference type="NCBI Taxonomy" id="1925763"/>
    <lineage>
        <taxon>Bacteria</taxon>
        <taxon>Pseudomonadati</taxon>
        <taxon>Pseudomonadota</taxon>
        <taxon>Gammaproteobacteria</taxon>
        <taxon>Pseudomonadales</taxon>
        <taxon>Marinobacteraceae</taxon>
        <taxon>Marinobacter</taxon>
    </lineage>
</organism>
<keyword evidence="3" id="KW-0804">Transcription</keyword>
<evidence type="ECO:0000313" key="6">
    <source>
        <dbReference type="Proteomes" id="UP000753376"/>
    </source>
</evidence>
<evidence type="ECO:0000313" key="5">
    <source>
        <dbReference type="EMBL" id="MBU2872760.1"/>
    </source>
</evidence>
<accession>A0ABS6A3Q4</accession>
<feature type="domain" description="HTH araC/xylS-type" evidence="4">
    <location>
        <begin position="119"/>
        <end position="218"/>
    </location>
</feature>
<proteinExistence type="predicted"/>
<dbReference type="EMBL" id="JAHKPV010000001">
    <property type="protein sequence ID" value="MBU2872760.1"/>
    <property type="molecule type" value="Genomic_DNA"/>
</dbReference>
<dbReference type="PROSITE" id="PS01124">
    <property type="entry name" value="HTH_ARAC_FAMILY_2"/>
    <property type="match status" value="1"/>
</dbReference>
<dbReference type="Pfam" id="PF12833">
    <property type="entry name" value="HTH_18"/>
    <property type="match status" value="1"/>
</dbReference>
<protein>
    <submittedName>
        <fullName evidence="5">AraC family transcriptional regulator</fullName>
    </submittedName>
</protein>
<evidence type="ECO:0000256" key="1">
    <source>
        <dbReference type="ARBA" id="ARBA00023015"/>
    </source>
</evidence>
<dbReference type="PANTHER" id="PTHR46796">
    <property type="entry name" value="HTH-TYPE TRANSCRIPTIONAL ACTIVATOR RHAS-RELATED"/>
    <property type="match status" value="1"/>
</dbReference>
<dbReference type="SMART" id="SM00342">
    <property type="entry name" value="HTH_ARAC"/>
    <property type="match status" value="1"/>
</dbReference>
<reference evidence="5 6" key="1">
    <citation type="submission" date="2021-05" db="EMBL/GenBank/DDBJ databases">
        <title>Draft genomes of bacteria isolated from model marine particles.</title>
        <authorList>
            <person name="Datta M.S."/>
            <person name="Schwartzman J.A."/>
            <person name="Enke T.N."/>
            <person name="Saavedra J."/>
            <person name="Cermak N."/>
            <person name="Cordero O.X."/>
        </authorList>
    </citation>
    <scope>NUCLEOTIDE SEQUENCE [LARGE SCALE GENOMIC DNA]</scope>
    <source>
        <strain evidence="5 6">D2M19</strain>
    </source>
</reference>
<dbReference type="PANTHER" id="PTHR46796:SF13">
    <property type="entry name" value="HTH-TYPE TRANSCRIPTIONAL ACTIVATOR RHAS"/>
    <property type="match status" value="1"/>
</dbReference>
<name>A0ABS6A3Q4_9GAMM</name>